<evidence type="ECO:0000313" key="1">
    <source>
        <dbReference type="EMBL" id="EHK99594.1"/>
    </source>
</evidence>
<dbReference type="HOGENOM" id="CLU_3260644_0_0_1"/>
<protein>
    <submittedName>
        <fullName evidence="1">Uncharacterized protein</fullName>
    </submittedName>
</protein>
<reference evidence="1 2" key="1">
    <citation type="journal article" date="2012" name="Eukaryot. Cell">
        <title>Genome sequence of the fungus Glarea lozoyensis: the first genome sequence of a species from the Helotiaceae family.</title>
        <authorList>
            <person name="Youssar L."/>
            <person name="Gruening B.A."/>
            <person name="Erxleben A."/>
            <person name="Guenther S."/>
            <person name="Huettel W."/>
        </authorList>
    </citation>
    <scope>NUCLEOTIDE SEQUENCE [LARGE SCALE GENOMIC DNA]</scope>
    <source>
        <strain evidence="2">ATCC 74030 / MF5533</strain>
    </source>
</reference>
<sequence length="42" mass="4662">MYEGVTPRMHPLTDFLGTMSFFALLDRRTGYGTAPGEDPTLV</sequence>
<dbReference type="EMBL" id="AGUE01000110">
    <property type="protein sequence ID" value="EHK99594.1"/>
    <property type="molecule type" value="Genomic_DNA"/>
</dbReference>
<gene>
    <name evidence="1" type="ORF">M7I_4465</name>
</gene>
<proteinExistence type="predicted"/>
<dbReference type="Proteomes" id="UP000005446">
    <property type="component" value="Unassembled WGS sequence"/>
</dbReference>
<keyword evidence="2" id="KW-1185">Reference proteome</keyword>
<name>H0EP94_GLAL7</name>
<dbReference type="AlphaFoldDB" id="H0EP94"/>
<dbReference type="InParanoid" id="H0EP94"/>
<comment type="caution">
    <text evidence="1">The sequence shown here is derived from an EMBL/GenBank/DDBJ whole genome shotgun (WGS) entry which is preliminary data.</text>
</comment>
<organism evidence="1 2">
    <name type="scientific">Glarea lozoyensis (strain ATCC 74030 / MF5533)</name>
    <dbReference type="NCBI Taxonomy" id="1104152"/>
    <lineage>
        <taxon>Eukaryota</taxon>
        <taxon>Fungi</taxon>
        <taxon>Dikarya</taxon>
        <taxon>Ascomycota</taxon>
        <taxon>Pezizomycotina</taxon>
        <taxon>Leotiomycetes</taxon>
        <taxon>Helotiales</taxon>
        <taxon>Helotiaceae</taxon>
        <taxon>Glarea</taxon>
    </lineage>
</organism>
<accession>H0EP94</accession>
<evidence type="ECO:0000313" key="2">
    <source>
        <dbReference type="Proteomes" id="UP000005446"/>
    </source>
</evidence>